<feature type="transmembrane region" description="Helical" evidence="1">
    <location>
        <begin position="79"/>
        <end position="97"/>
    </location>
</feature>
<name>A0A2P5GR18_9ENTR</name>
<feature type="transmembrane region" description="Helical" evidence="1">
    <location>
        <begin position="103"/>
        <end position="121"/>
    </location>
</feature>
<protein>
    <submittedName>
        <fullName evidence="3">Uncharacterized protein</fullName>
    </submittedName>
</protein>
<feature type="transmembrane region" description="Helical" evidence="1">
    <location>
        <begin position="9"/>
        <end position="30"/>
    </location>
</feature>
<dbReference type="EMBL" id="PQGD01000007">
    <property type="protein sequence ID" value="POP49021.1"/>
    <property type="molecule type" value="Genomic_DNA"/>
</dbReference>
<keyword evidence="4" id="KW-1185">Reference proteome</keyword>
<evidence type="ECO:0000256" key="1">
    <source>
        <dbReference type="SAM" id="Phobius"/>
    </source>
</evidence>
<sequence length="309" mass="34832">MSKKFYTGFLLFYLVAAVIFGVGIILSLLGVSNPWFESYNHYYTIAVNTGASLVMVVVGGLIGWAFWDDEIIKYRVSEVCGIIGIILFLLSAGLLMIWPVFVWFFMIAGLLCSYSVIAYVFNMINDRIRVSNWERAVIGAVFTFVFLYFIGYKSNVRINKVFAVDPKHFPFTKTLAGIVELSPYMAIASLLMLFCFLFALRPKKESNSEVPQVSLNQEPGENNSGKNLFFIYNGVFASIGMFVFSLALIHAGDAFIKNAASVLDFNSESICRNISEKTGIIYLDNKYELILVDQPVEKQHIYKVQKCVL</sequence>
<feature type="transmembrane region" description="Helical" evidence="1">
    <location>
        <begin position="229"/>
        <end position="249"/>
    </location>
</feature>
<keyword evidence="1" id="KW-1133">Transmembrane helix</keyword>
<evidence type="ECO:0000313" key="3">
    <source>
        <dbReference type="EMBL" id="POP49021.1"/>
    </source>
</evidence>
<dbReference type="OrthoDB" id="9996174at2"/>
<evidence type="ECO:0000313" key="5">
    <source>
        <dbReference type="Proteomes" id="UP000247005"/>
    </source>
</evidence>
<evidence type="ECO:0000313" key="2">
    <source>
        <dbReference type="EMBL" id="POP42816.1"/>
    </source>
</evidence>
<keyword evidence="1" id="KW-0472">Membrane</keyword>
<proteinExistence type="predicted"/>
<accession>A0A2P5GR18</accession>
<organism evidence="3 5">
    <name type="scientific">Superficieibacter electus</name>
    <dbReference type="NCBI Taxonomy" id="2022662"/>
    <lineage>
        <taxon>Bacteria</taxon>
        <taxon>Pseudomonadati</taxon>
        <taxon>Pseudomonadota</taxon>
        <taxon>Gammaproteobacteria</taxon>
        <taxon>Enterobacterales</taxon>
        <taxon>Enterobacteriaceae</taxon>
        <taxon>Superficieibacter</taxon>
    </lineage>
</organism>
<feature type="transmembrane region" description="Helical" evidence="1">
    <location>
        <begin position="181"/>
        <end position="200"/>
    </location>
</feature>
<dbReference type="RefSeq" id="WP_103677439.1">
    <property type="nucleotide sequence ID" value="NZ_PQGD01000007.1"/>
</dbReference>
<comment type="caution">
    <text evidence="3">The sequence shown here is derived from an EMBL/GenBank/DDBJ whole genome shotgun (WGS) entry which is preliminary data.</text>
</comment>
<dbReference type="AlphaFoldDB" id="A0A2P5GR18"/>
<reference evidence="4 5" key="1">
    <citation type="submission" date="2018-01" db="EMBL/GenBank/DDBJ databases">
        <title>Superficieibacter electus gen. nov., sp. nov., an extended-spectrum beta-lactamase possessing member of the Enterobacteriaceae family, isolated from intensive care unit surfaces.</title>
        <authorList>
            <person name="Potter R.F."/>
            <person name="D'Souza A.W."/>
        </authorList>
    </citation>
    <scope>NUCLEOTIDE SEQUENCE [LARGE SCALE GENOMIC DNA]</scope>
    <source>
        <strain evidence="3 5">BP-1</strain>
        <strain evidence="2 4">BP-2</strain>
    </source>
</reference>
<keyword evidence="1" id="KW-0812">Transmembrane</keyword>
<dbReference type="Proteomes" id="UP000247005">
    <property type="component" value="Unassembled WGS sequence"/>
</dbReference>
<feature type="transmembrane region" description="Helical" evidence="1">
    <location>
        <begin position="133"/>
        <end position="152"/>
    </location>
</feature>
<evidence type="ECO:0000313" key="4">
    <source>
        <dbReference type="Proteomes" id="UP000237073"/>
    </source>
</evidence>
<gene>
    <name evidence="3" type="ORF">CHU32_10550</name>
    <name evidence="2" type="ORF">CHU33_17915</name>
</gene>
<dbReference type="Proteomes" id="UP000237073">
    <property type="component" value="Unassembled WGS sequence"/>
</dbReference>
<feature type="transmembrane region" description="Helical" evidence="1">
    <location>
        <begin position="42"/>
        <end position="67"/>
    </location>
</feature>
<dbReference type="EMBL" id="PQGE01000017">
    <property type="protein sequence ID" value="POP42816.1"/>
    <property type="molecule type" value="Genomic_DNA"/>
</dbReference>